<evidence type="ECO:0000259" key="2">
    <source>
        <dbReference type="PROSITE" id="PS50263"/>
    </source>
</evidence>
<dbReference type="PANTHER" id="PTHR23088:SF50">
    <property type="entry name" value="HYDROLASE YHCX"/>
    <property type="match status" value="1"/>
</dbReference>
<dbReference type="KEGG" id="camu:CA2015_0868"/>
<dbReference type="Gene3D" id="3.60.110.10">
    <property type="entry name" value="Carbon-nitrogen hydrolase"/>
    <property type="match status" value="1"/>
</dbReference>
<dbReference type="PROSITE" id="PS51186">
    <property type="entry name" value="GNAT"/>
    <property type="match status" value="1"/>
</dbReference>
<reference evidence="4 5" key="1">
    <citation type="submission" date="2015-07" db="EMBL/GenBank/DDBJ databases">
        <authorList>
            <person name="Kim K.M."/>
        </authorList>
    </citation>
    <scope>NUCLEOTIDE SEQUENCE [LARGE SCALE GENOMIC DNA]</scope>
    <source>
        <strain evidence="4 5">KCTC 12363</strain>
    </source>
</reference>
<organism evidence="4 5">
    <name type="scientific">Cyclobacterium amurskyense</name>
    <dbReference type="NCBI Taxonomy" id="320787"/>
    <lineage>
        <taxon>Bacteria</taxon>
        <taxon>Pseudomonadati</taxon>
        <taxon>Bacteroidota</taxon>
        <taxon>Cytophagia</taxon>
        <taxon>Cytophagales</taxon>
        <taxon>Cyclobacteriaceae</taxon>
        <taxon>Cyclobacterium</taxon>
    </lineage>
</organism>
<dbReference type="PANTHER" id="PTHR23088">
    <property type="entry name" value="NITRILASE-RELATED"/>
    <property type="match status" value="1"/>
</dbReference>
<evidence type="ECO:0000313" key="4">
    <source>
        <dbReference type="EMBL" id="AKP50326.1"/>
    </source>
</evidence>
<evidence type="ECO:0000313" key="5">
    <source>
        <dbReference type="Proteomes" id="UP000036520"/>
    </source>
</evidence>
<name>A0A0H4P791_9BACT</name>
<dbReference type="CDD" id="cd07574">
    <property type="entry name" value="nitrilase_Rim1_like"/>
    <property type="match status" value="1"/>
</dbReference>
<dbReference type="InterPro" id="IPR036526">
    <property type="entry name" value="C-N_Hydrolase_sf"/>
</dbReference>
<feature type="transmembrane region" description="Helical" evidence="1">
    <location>
        <begin position="12"/>
        <end position="33"/>
    </location>
</feature>
<accession>A0A0H4P791</accession>
<dbReference type="CDD" id="cd04301">
    <property type="entry name" value="NAT_SF"/>
    <property type="match status" value="1"/>
</dbReference>
<dbReference type="PATRIC" id="fig|320787.5.peg.967"/>
<dbReference type="SUPFAM" id="SSF55729">
    <property type="entry name" value="Acyl-CoA N-acyltransferases (Nat)"/>
    <property type="match status" value="1"/>
</dbReference>
<dbReference type="GO" id="GO:0016747">
    <property type="term" value="F:acyltransferase activity, transferring groups other than amino-acyl groups"/>
    <property type="evidence" value="ECO:0007669"/>
    <property type="project" value="InterPro"/>
</dbReference>
<keyword evidence="1" id="KW-1133">Transmembrane helix</keyword>
<keyword evidence="1" id="KW-0812">Transmembrane</keyword>
<dbReference type="InterPro" id="IPR003010">
    <property type="entry name" value="C-N_Hydrolase"/>
</dbReference>
<dbReference type="AlphaFoldDB" id="A0A0H4P791"/>
<gene>
    <name evidence="4" type="ORF">CA2015_0868</name>
</gene>
<dbReference type="InterPro" id="IPR000182">
    <property type="entry name" value="GNAT_dom"/>
</dbReference>
<dbReference type="SUPFAM" id="SSF56317">
    <property type="entry name" value="Carbon-nitrogen hydrolase"/>
    <property type="match status" value="1"/>
</dbReference>
<dbReference type="Pfam" id="PF00583">
    <property type="entry name" value="Acetyltransf_1"/>
    <property type="match status" value="1"/>
</dbReference>
<sequence length="545" mass="62855">MFLAHIENHLKNYTCISTIIYILGTFVANFILMSKQKEELEHRLKLRNIKHSDFNDIRDIMVSTYKTQAMSWTKDEFKSQLNAFPEGQICLEDNGKVVAVAMSLIVDYSKYGDNHSYDQITGFGKFDTHDPEGDTLYGTDVFVDREYRGLRLGRRLYDARKELCENLNLRSIIAGGRIPGYSKFADQMSPRKYIELVKNKEIFDPVLSFQLANEFHVRKVITKYLPEDTDSRAYATLLEWINIYYEKDEKLIGNKKTIVRLGLVQWKMRRFIDVDDLMQQVEFFVDTVSDYQSDFCLFPEFFNAPLLAGFNKMDASEAIRNLADYTEEIVNRMRDLALSYNVNIIAGSMPEYDGKKLRNVSYLCRRDGTMDKQYKLHITPDEQSYWGLQGGNGIKVFDTDAGKIGILICYDVEFPELGRILAEKEMDILFVPFWTDTKNAYLRVSTCAKARAIENECYVAITGSVGNLPRVENMDIQHSQAAIYSPSDFSFPHDAIIAEASLNTETTIVADVDLGLLTKLRKTGSVRNLEQRRLDLYSIQWKNKR</sequence>
<evidence type="ECO:0000256" key="1">
    <source>
        <dbReference type="SAM" id="Phobius"/>
    </source>
</evidence>
<feature type="domain" description="N-acetyltransferase" evidence="3">
    <location>
        <begin position="44"/>
        <end position="201"/>
    </location>
</feature>
<dbReference type="InterPro" id="IPR016181">
    <property type="entry name" value="Acyl_CoA_acyltransferase"/>
</dbReference>
<dbReference type="PROSITE" id="PS50263">
    <property type="entry name" value="CN_HYDROLASE"/>
    <property type="match status" value="1"/>
</dbReference>
<dbReference type="Pfam" id="PF00795">
    <property type="entry name" value="CN_hydrolase"/>
    <property type="match status" value="1"/>
</dbReference>
<keyword evidence="1" id="KW-0472">Membrane</keyword>
<feature type="domain" description="CN hydrolase" evidence="2">
    <location>
        <begin position="259"/>
        <end position="514"/>
    </location>
</feature>
<proteinExistence type="predicted"/>
<dbReference type="EMBL" id="CP012040">
    <property type="protein sequence ID" value="AKP50326.1"/>
    <property type="molecule type" value="Genomic_DNA"/>
</dbReference>
<evidence type="ECO:0000259" key="3">
    <source>
        <dbReference type="PROSITE" id="PS51186"/>
    </source>
</evidence>
<dbReference type="Proteomes" id="UP000036520">
    <property type="component" value="Chromosome"/>
</dbReference>
<dbReference type="STRING" id="320787.CA2015_0868"/>
<protein>
    <submittedName>
        <fullName evidence="4">Omega amidase</fullName>
    </submittedName>
</protein>
<dbReference type="Gene3D" id="3.40.630.30">
    <property type="match status" value="1"/>
</dbReference>
<keyword evidence="5" id="KW-1185">Reference proteome</keyword>